<evidence type="ECO:0000313" key="1">
    <source>
        <dbReference type="EMBL" id="QIS09771.1"/>
    </source>
</evidence>
<dbReference type="AlphaFoldDB" id="A0A6G9Y979"/>
<dbReference type="RefSeq" id="WP_167472830.1">
    <property type="nucleotide sequence ID" value="NZ_CP046172.1"/>
</dbReference>
<gene>
    <name evidence="1" type="ORF">F5544_09355</name>
</gene>
<dbReference type="Proteomes" id="UP000503540">
    <property type="component" value="Chromosome"/>
</dbReference>
<proteinExistence type="predicted"/>
<sequence length="45" mass="4590">MIIGCAIAAVLTALAFLGLSGNAAGRVASWIVEPLSRWCWSGSAV</sequence>
<dbReference type="KEGG" id="nah:F5544_09355"/>
<accession>A0A6G9Y979</accession>
<evidence type="ECO:0000313" key="2">
    <source>
        <dbReference type="Proteomes" id="UP000503540"/>
    </source>
</evidence>
<organism evidence="1 2">
    <name type="scientific">Nocardia arthritidis</name>
    <dbReference type="NCBI Taxonomy" id="228602"/>
    <lineage>
        <taxon>Bacteria</taxon>
        <taxon>Bacillati</taxon>
        <taxon>Actinomycetota</taxon>
        <taxon>Actinomycetes</taxon>
        <taxon>Mycobacteriales</taxon>
        <taxon>Nocardiaceae</taxon>
        <taxon>Nocardia</taxon>
    </lineage>
</organism>
<keyword evidence="2" id="KW-1185">Reference proteome</keyword>
<protein>
    <submittedName>
        <fullName evidence="1">Uncharacterized protein</fullName>
    </submittedName>
</protein>
<dbReference type="EMBL" id="CP046172">
    <property type="protein sequence ID" value="QIS09771.1"/>
    <property type="molecule type" value="Genomic_DNA"/>
</dbReference>
<name>A0A6G9Y979_9NOCA</name>
<reference evidence="1 2" key="1">
    <citation type="journal article" date="2019" name="ACS Chem. Biol.">
        <title>Identification and Mobilization of a Cryptic Antibiotic Biosynthesis Gene Locus from a Human-Pathogenic Nocardia Isolate.</title>
        <authorList>
            <person name="Herisse M."/>
            <person name="Ishida K."/>
            <person name="Porter J.L."/>
            <person name="Howden B."/>
            <person name="Hertweck C."/>
            <person name="Stinear T.P."/>
            <person name="Pidot S.J."/>
        </authorList>
    </citation>
    <scope>NUCLEOTIDE SEQUENCE [LARGE SCALE GENOMIC DNA]</scope>
    <source>
        <strain evidence="1 2">AUSMDU00012717</strain>
    </source>
</reference>